<keyword evidence="1" id="KW-0472">Membrane</keyword>
<feature type="transmembrane region" description="Helical" evidence="1">
    <location>
        <begin position="69"/>
        <end position="98"/>
    </location>
</feature>
<dbReference type="AlphaFoldDB" id="A0A6B3N8G2"/>
<dbReference type="InterPro" id="IPR051082">
    <property type="entry name" value="Pentapeptide-BTB/POZ_domain"/>
</dbReference>
<keyword evidence="1" id="KW-0812">Transmembrane</keyword>
<name>A0A6B3N8G2_9CYAN</name>
<gene>
    <name evidence="2" type="ORF">F6J89_17725</name>
</gene>
<comment type="caution">
    <text evidence="2">The sequence shown here is derived from an EMBL/GenBank/DDBJ whole genome shotgun (WGS) entry which is preliminary data.</text>
</comment>
<dbReference type="SUPFAM" id="SSF141571">
    <property type="entry name" value="Pentapeptide repeat-like"/>
    <property type="match status" value="2"/>
</dbReference>
<dbReference type="InterPro" id="IPR001646">
    <property type="entry name" value="5peptide_repeat"/>
</dbReference>
<accession>A0A6B3N8G2</accession>
<feature type="transmembrane region" description="Helical" evidence="1">
    <location>
        <begin position="104"/>
        <end position="122"/>
    </location>
</feature>
<feature type="transmembrane region" description="Helical" evidence="1">
    <location>
        <begin position="129"/>
        <end position="149"/>
    </location>
</feature>
<dbReference type="PANTHER" id="PTHR14136">
    <property type="entry name" value="BTB_POZ DOMAIN-CONTAINING PROTEIN KCTD9"/>
    <property type="match status" value="1"/>
</dbReference>
<dbReference type="Gene3D" id="2.160.20.80">
    <property type="entry name" value="E3 ubiquitin-protein ligase SopA"/>
    <property type="match status" value="3"/>
</dbReference>
<keyword evidence="1" id="KW-1133">Transmembrane helix</keyword>
<feature type="transmembrane region" description="Helical" evidence="1">
    <location>
        <begin position="155"/>
        <end position="177"/>
    </location>
</feature>
<evidence type="ECO:0000256" key="1">
    <source>
        <dbReference type="SAM" id="Phobius"/>
    </source>
</evidence>
<dbReference type="PANTHER" id="PTHR14136:SF17">
    <property type="entry name" value="BTB_POZ DOMAIN-CONTAINING PROTEIN KCTD9"/>
    <property type="match status" value="1"/>
</dbReference>
<feature type="transmembrane region" description="Helical" evidence="1">
    <location>
        <begin position="222"/>
        <end position="248"/>
    </location>
</feature>
<dbReference type="EMBL" id="JAAHFQ010000362">
    <property type="protein sequence ID" value="NER29409.1"/>
    <property type="molecule type" value="Genomic_DNA"/>
</dbReference>
<sequence length="727" mass="78372">MKASEVLRKYQQGERDFRRLSLRGQSFKGKNLEGADFSEADIRGANFTNAYLKSAKFCGAKAGLQQRWVIFLVIISWLLSALSGIFSIWLAWLAALILNNTYDTYLSASLLSLIVLGVFLVFTIFKDPYIGFGASGFTGAVAGAIIYSVAGNNGFIGAVAGASAATGAGASVIAVAVTGAGAGASVIAVAGVQAFIITGAVAVAVAVAVAKVGVKTVVAKVVAIKAIYFTVTVAVVVVVAIALLGAYIGWRGIAGDEKYAWVRPFAIAFAATGGTSFYNANLTDADFTAATLKGTDLRKANLTRTCWRDTKKLDRIRPGDSYLENTKVRELVISKDGENKKFDHLPNLKGINLQGANLVNADFTSSVLKDVTLQGANLTDAILTGASLIGTNLEDANLSRAKLVQTKLDQANFTGAILTGAYIEDWGITPATILNGVQCEYIYMHLPSKDDPDPCRKPDNKKEVFKDGEFADFIAPLVKTLDLYHTDGVDPRAVAIAFQDLIEKNPEAEIEIISMEKRGKNKDKFLIRAETVKDANHSELSQEYFDKYTYVKALSPEAVEQLLAEKDNQIRWFQGQISFAIKKPNIQAHSYHQQGDSNMNENSGINTGGGNYIHGNYTENTGRDRIGTVKGDIINAAQPKTNLAEAAAEIEQLLKQLENSYPTTTISEQMLVAAEVVKRIESNPNLKKRVVYALKEGGLAAFEKAIDNPIGAFVVGAIKGWQEVETE</sequence>
<protein>
    <submittedName>
        <fullName evidence="2">Pentapeptide repeat-containing protein</fullName>
    </submittedName>
</protein>
<proteinExistence type="predicted"/>
<dbReference type="Pfam" id="PF00805">
    <property type="entry name" value="Pentapeptide"/>
    <property type="match status" value="3"/>
</dbReference>
<organism evidence="2">
    <name type="scientific">Symploca sp. SIO1C4</name>
    <dbReference type="NCBI Taxonomy" id="2607765"/>
    <lineage>
        <taxon>Bacteria</taxon>
        <taxon>Bacillati</taxon>
        <taxon>Cyanobacteriota</taxon>
        <taxon>Cyanophyceae</taxon>
        <taxon>Coleofasciculales</taxon>
        <taxon>Coleofasciculaceae</taxon>
        <taxon>Symploca</taxon>
    </lineage>
</organism>
<reference evidence="2" key="1">
    <citation type="submission" date="2019-11" db="EMBL/GenBank/DDBJ databases">
        <title>Genomic insights into an expanded diversity of filamentous marine cyanobacteria reveals the extraordinary biosynthetic potential of Moorea and Okeania.</title>
        <authorList>
            <person name="Ferreira Leao T."/>
            <person name="Wang M."/>
            <person name="Moss N."/>
            <person name="Da Silva R."/>
            <person name="Sanders J."/>
            <person name="Nurk S."/>
            <person name="Gurevich A."/>
            <person name="Humphrey G."/>
            <person name="Reher R."/>
            <person name="Zhu Q."/>
            <person name="Belda-Ferre P."/>
            <person name="Glukhov E."/>
            <person name="Rex R."/>
            <person name="Dorrestein P.C."/>
            <person name="Knight R."/>
            <person name="Pevzner P."/>
            <person name="Gerwick W.H."/>
            <person name="Gerwick L."/>
        </authorList>
    </citation>
    <scope>NUCLEOTIDE SEQUENCE</scope>
    <source>
        <strain evidence="2">SIO1C4</strain>
    </source>
</reference>
<feature type="transmembrane region" description="Helical" evidence="1">
    <location>
        <begin position="184"/>
        <end position="210"/>
    </location>
</feature>
<feature type="transmembrane region" description="Helical" evidence="1">
    <location>
        <begin position="260"/>
        <end position="278"/>
    </location>
</feature>
<evidence type="ECO:0000313" key="2">
    <source>
        <dbReference type="EMBL" id="NER29409.1"/>
    </source>
</evidence>